<dbReference type="Proteomes" id="UP000199682">
    <property type="component" value="Unassembled WGS sequence"/>
</dbReference>
<keyword evidence="2" id="KW-0418">Kinase</keyword>
<dbReference type="Gene3D" id="3.10.450.50">
    <property type="match status" value="1"/>
</dbReference>
<evidence type="ECO:0000313" key="3">
    <source>
        <dbReference type="Proteomes" id="UP000199682"/>
    </source>
</evidence>
<sequence>MHKEKKDAVGVNKEEVSKAIIELEKSYNERFSVGDPGGYLDGFADEVSYFDPILENIVVGKEKTVAWLSSIYSNPHIVRSEYLNPTVHVGDSGDFAVLAYNLKTYVLDEDGNEKQRRAWNATHGYRLVDEQWLIVHSNWAFSQTVTERIAS</sequence>
<accession>A0A1G8SAB3</accession>
<dbReference type="RefSeq" id="WP_090004304.1">
    <property type="nucleotide sequence ID" value="NZ_FNET01000001.1"/>
</dbReference>
<proteinExistence type="predicted"/>
<gene>
    <name evidence="2" type="ORF">SAMN04488074_101920</name>
</gene>
<evidence type="ECO:0000259" key="1">
    <source>
        <dbReference type="Pfam" id="PF08332"/>
    </source>
</evidence>
<dbReference type="InterPro" id="IPR032710">
    <property type="entry name" value="NTF2-like_dom_sf"/>
</dbReference>
<organism evidence="2 3">
    <name type="scientific">Lentzea albidocapillata subsp. violacea</name>
    <dbReference type="NCBI Taxonomy" id="128104"/>
    <lineage>
        <taxon>Bacteria</taxon>
        <taxon>Bacillati</taxon>
        <taxon>Actinomycetota</taxon>
        <taxon>Actinomycetes</taxon>
        <taxon>Pseudonocardiales</taxon>
        <taxon>Pseudonocardiaceae</taxon>
        <taxon>Lentzea</taxon>
    </lineage>
</organism>
<protein>
    <submittedName>
        <fullName evidence="2">Calcium/calmodulin dependent protein kinase II association domain-containing protein</fullName>
    </submittedName>
</protein>
<dbReference type="GO" id="GO:0005516">
    <property type="term" value="F:calmodulin binding"/>
    <property type="evidence" value="ECO:0007669"/>
    <property type="project" value="InterPro"/>
</dbReference>
<evidence type="ECO:0000313" key="2">
    <source>
        <dbReference type="EMBL" id="SDJ26127.1"/>
    </source>
</evidence>
<name>A0A1G8SAB3_9PSEU</name>
<keyword evidence="2" id="KW-0808">Transferase</keyword>
<feature type="domain" description="Calcium/calmodulin-dependent protein kinase II association-domain" evidence="1">
    <location>
        <begin position="19"/>
        <end position="137"/>
    </location>
</feature>
<dbReference type="InterPro" id="IPR013543">
    <property type="entry name" value="Ca/CaM-dep_prot_kinase-assoc"/>
</dbReference>
<dbReference type="GO" id="GO:0004683">
    <property type="term" value="F:calcium/calmodulin-dependent protein kinase activity"/>
    <property type="evidence" value="ECO:0007669"/>
    <property type="project" value="InterPro"/>
</dbReference>
<dbReference type="Pfam" id="PF08332">
    <property type="entry name" value="CaMKII_AD"/>
    <property type="match status" value="1"/>
</dbReference>
<dbReference type="EMBL" id="FNET01000001">
    <property type="protein sequence ID" value="SDJ26127.1"/>
    <property type="molecule type" value="Genomic_DNA"/>
</dbReference>
<dbReference type="AlphaFoldDB" id="A0A1G8SAB3"/>
<reference evidence="3" key="1">
    <citation type="submission" date="2016-10" db="EMBL/GenBank/DDBJ databases">
        <authorList>
            <person name="Varghese N."/>
            <person name="Submissions S."/>
        </authorList>
    </citation>
    <scope>NUCLEOTIDE SEQUENCE [LARGE SCALE GENOMIC DNA]</scope>
    <source>
        <strain evidence="3">DSM 44796</strain>
    </source>
</reference>
<dbReference type="SUPFAM" id="SSF54427">
    <property type="entry name" value="NTF2-like"/>
    <property type="match status" value="1"/>
</dbReference>